<proteinExistence type="predicted"/>
<evidence type="ECO:0000256" key="2">
    <source>
        <dbReference type="SAM" id="SignalP"/>
    </source>
</evidence>
<evidence type="ECO:0000313" key="4">
    <source>
        <dbReference type="EMBL" id="GHP08970.1"/>
    </source>
</evidence>
<evidence type="ECO:0000259" key="3">
    <source>
        <dbReference type="SMART" id="SM00554"/>
    </source>
</evidence>
<keyword evidence="1" id="KW-0472">Membrane</keyword>
<dbReference type="Gene3D" id="2.30.180.10">
    <property type="entry name" value="FAS1 domain"/>
    <property type="match status" value="3"/>
</dbReference>
<organism evidence="4 5">
    <name type="scientific">Pycnococcus provasolii</name>
    <dbReference type="NCBI Taxonomy" id="41880"/>
    <lineage>
        <taxon>Eukaryota</taxon>
        <taxon>Viridiplantae</taxon>
        <taxon>Chlorophyta</taxon>
        <taxon>Pseudoscourfieldiophyceae</taxon>
        <taxon>Pseudoscourfieldiales</taxon>
        <taxon>Pycnococcaceae</taxon>
        <taxon>Pycnococcus</taxon>
    </lineage>
</organism>
<feature type="domain" description="FAS1" evidence="3">
    <location>
        <begin position="176"/>
        <end position="359"/>
    </location>
</feature>
<gene>
    <name evidence="4" type="ORF">PPROV_000770700</name>
</gene>
<dbReference type="PANTHER" id="PTHR10900:SF77">
    <property type="entry name" value="FI19380P1"/>
    <property type="match status" value="1"/>
</dbReference>
<dbReference type="InterPro" id="IPR050904">
    <property type="entry name" value="Adhesion/Biosynth-related"/>
</dbReference>
<accession>A0A830HTA3</accession>
<dbReference type="SUPFAM" id="SSF82153">
    <property type="entry name" value="FAS1 domain"/>
    <property type="match status" value="3"/>
</dbReference>
<keyword evidence="1" id="KW-1133">Transmembrane helix</keyword>
<keyword evidence="2" id="KW-0732">Signal</keyword>
<dbReference type="Proteomes" id="UP000660262">
    <property type="component" value="Unassembled WGS sequence"/>
</dbReference>
<feature type="chain" id="PRO_5032519201" description="FAS1 domain-containing protein" evidence="2">
    <location>
        <begin position="17"/>
        <end position="1560"/>
    </location>
</feature>
<feature type="signal peptide" evidence="2">
    <location>
        <begin position="1"/>
        <end position="16"/>
    </location>
</feature>
<evidence type="ECO:0000313" key="5">
    <source>
        <dbReference type="Proteomes" id="UP000660262"/>
    </source>
</evidence>
<dbReference type="InterPro" id="IPR000782">
    <property type="entry name" value="FAS1_domain"/>
</dbReference>
<evidence type="ECO:0000256" key="1">
    <source>
        <dbReference type="SAM" id="Phobius"/>
    </source>
</evidence>
<keyword evidence="1" id="KW-0812">Transmembrane</keyword>
<dbReference type="SMART" id="SM00554">
    <property type="entry name" value="FAS1"/>
    <property type="match status" value="2"/>
</dbReference>
<reference evidence="4" key="1">
    <citation type="submission" date="2020-10" db="EMBL/GenBank/DDBJ databases">
        <title>Unveiling of a novel bifunctional photoreceptor, Dualchrome1, isolated from a cosmopolitan green alga.</title>
        <authorList>
            <person name="Suzuki S."/>
            <person name="Kawachi M."/>
        </authorList>
    </citation>
    <scope>NUCLEOTIDE SEQUENCE</scope>
    <source>
        <strain evidence="4">NIES 2893</strain>
    </source>
</reference>
<name>A0A830HTA3_9CHLO</name>
<dbReference type="EMBL" id="BNJQ01000023">
    <property type="protein sequence ID" value="GHP08970.1"/>
    <property type="molecule type" value="Genomic_DNA"/>
</dbReference>
<protein>
    <recommendedName>
        <fullName evidence="3">FAS1 domain-containing protein</fullName>
    </recommendedName>
</protein>
<comment type="caution">
    <text evidence="4">The sequence shown here is derived from an EMBL/GenBank/DDBJ whole genome shotgun (WGS) entry which is preliminary data.</text>
</comment>
<dbReference type="PANTHER" id="PTHR10900">
    <property type="entry name" value="PERIOSTIN-RELATED"/>
    <property type="match status" value="1"/>
</dbReference>
<dbReference type="InterPro" id="IPR036378">
    <property type="entry name" value="FAS1_dom_sf"/>
</dbReference>
<dbReference type="OrthoDB" id="533923at2759"/>
<keyword evidence="5" id="KW-1185">Reference proteome</keyword>
<dbReference type="GO" id="GO:0005615">
    <property type="term" value="C:extracellular space"/>
    <property type="evidence" value="ECO:0007669"/>
    <property type="project" value="TreeGrafter"/>
</dbReference>
<sequence>MMMLISMVVWVAIVMARRQMSSSRSQISILLDDWIDCFAVKCCYLAASSSLKKNSRRTTPPLLRRFIITTTTILMLLLCFSVVIVVLTTATTITNPAAVAAVPLPSSSCSLEEGTTNTGYKSGQLVRDIYALHGNDVETGTLSLSERALDVAGEGVFLGNGVPVAFAINLIRGFNTLLLPTDAAWRAFAQLTGLSLDELFDDAEELVRILNYHVMLQITSNRFGPYLRPPGYVPSGLPLTTNLWLNGDYVQTPVLIDPPGIPDATSPDDSFYADQMRLEVRRQHGDKRSFTIWSFPGRERSGTQLSPNGVRCSFGGFGANAACGSDLRFLRRADVVAPNLMLCGGQLVVHVIDQVLIPYQGLLPSYLSIIASTPKLSTTYEACLLVPWACDGNFFTGPPPSLLIDPAFPFAGGTSGGERSLIYNLDPTLRRGTSNSIGNDDGVQEIWTGYCKSRGQSLNQPPGSISLGLARLGISIPGSSVGSTNGPIPGLYMSTFLAPTDAAWKVLFAKLAITKEQLFNDPFILGEFLMYHQIVPTWTFTAQVPGDLENLNLFLANCQFGQVPTTNYFQGAVWATQLGQYLGGGIPCVEDTRLNLQVEVRGKGDDRQIVFLPEFNRQFDRIGNAALVVEKDLYACNGVVQVVDSVLIPPTFSTYERIRLNPLLSKFRALLEVFEFVAAPPQGGRAVYVGLLQGSENTGYIYDCCPNRFVTGNTNPNLAGVADCTDTQLLFLDGRTTAVLDRFVQIRPGQAVRGVCWDATVFAPTNKAIDRTIAYLGFSFASLRANTIQAWAYRTQLVLYHTVVNSLPFLGIAALLTVNDVVGEATYSMIDGEALYTFILPWGQLAWARQAVQGQLIQASPRQTPCFRRTGGVLFGGRQGFGSGSLFLGAFVEKLYVRRYTRPTSWLGASDDRVYVLGDINGFKIVWPRNELAANGFVHTVNAALIPPLLAVPLFFRITHTPSLSIMAELIRILGLEYDLTHYFYNAFLPSDAAILRLLKQRGLTYADVGKGARCQWYDFVVQHLNVGFRNGTSFRSGNFDDPNSDPVPGQRNDFAFRQRVTYGMIYPGRRFITPLYYYWGEPKGPPPSSLDFAFAAEKGLGILRASRFDTRALPLTPLLASKTAYGAQVLTTVVMQGPRNGARIVAPLSQNATNGVLHILDNALLLPGPRVPTCTPGRFEYFGETGQAFSYSERAHPRDFAFVPCYTGLKTSSATGDTVTGPSRCTYVFCRLFEQLGTIFRPSSIISVEAEVTYTGAIGCSVVCPPGSGWLCLPCSGVTSQTIVTIGGCALGNPQCGGSLVLYVNDMGEVRWGVQTYAYSFFIGTNGLRIISSTILAKGFIARPGKRFKVLVTYDAVCDFARIWIDGKLRGQGELALPDLRRFADDNILNDNIGFFEGRGFTRVRAKVVNATSFTPGTALTVIGLTQRRITVGDGMHALTSRIVPCTAETLSRGPPRCPDLRGGDECRGSTVQIGIQSEDLDAADTNEARKQNAVAIERAASQGQLGASSYGTGIGAVAYGPWQGIIHRLAVWTLPTTRYPTCCRYPPPGFLEATRGTG</sequence>
<feature type="transmembrane region" description="Helical" evidence="1">
    <location>
        <begin position="66"/>
        <end position="87"/>
    </location>
</feature>
<feature type="domain" description="FAS1" evidence="3">
    <location>
        <begin position="495"/>
        <end position="650"/>
    </location>
</feature>